<dbReference type="SMART" id="SM00448">
    <property type="entry name" value="REC"/>
    <property type="match status" value="1"/>
</dbReference>
<feature type="domain" description="HTH LytTR-type" evidence="5">
    <location>
        <begin position="125"/>
        <end position="224"/>
    </location>
</feature>
<proteinExistence type="predicted"/>
<dbReference type="AlphaFoldDB" id="A0A1I5F6J2"/>
<dbReference type="PROSITE" id="PS50110">
    <property type="entry name" value="RESPONSE_REGULATORY"/>
    <property type="match status" value="1"/>
</dbReference>
<reference evidence="6 7" key="1">
    <citation type="submission" date="2016-10" db="EMBL/GenBank/DDBJ databases">
        <authorList>
            <person name="de Groot N.N."/>
        </authorList>
    </citation>
    <scope>NUCLEOTIDE SEQUENCE [LARGE SCALE GENOMIC DNA]</scope>
    <source>
        <strain evidence="6 7">DSM 1283</strain>
    </source>
</reference>
<evidence type="ECO:0000256" key="1">
    <source>
        <dbReference type="ARBA" id="ARBA00018672"/>
    </source>
</evidence>
<dbReference type="GO" id="GO:0000156">
    <property type="term" value="F:phosphorelay response regulator activity"/>
    <property type="evidence" value="ECO:0007669"/>
    <property type="project" value="InterPro"/>
</dbReference>
<dbReference type="InterPro" id="IPR011006">
    <property type="entry name" value="CheY-like_superfamily"/>
</dbReference>
<evidence type="ECO:0000313" key="6">
    <source>
        <dbReference type="EMBL" id="SFO18951.1"/>
    </source>
</evidence>
<dbReference type="GO" id="GO:0003677">
    <property type="term" value="F:DNA binding"/>
    <property type="evidence" value="ECO:0007669"/>
    <property type="project" value="UniProtKB-KW"/>
</dbReference>
<dbReference type="OrthoDB" id="9788600at2"/>
<dbReference type="InterPro" id="IPR007492">
    <property type="entry name" value="LytTR_DNA-bd_dom"/>
</dbReference>
<dbReference type="RefSeq" id="WP_091686130.1">
    <property type="nucleotide sequence ID" value="NZ_BAABFM010000014.1"/>
</dbReference>
<protein>
    <recommendedName>
        <fullName evidence="1">Stage 0 sporulation protein A homolog</fullName>
    </recommendedName>
</protein>
<dbReference type="Pfam" id="PF00072">
    <property type="entry name" value="Response_reg"/>
    <property type="match status" value="1"/>
</dbReference>
<keyword evidence="7" id="KW-1185">Reference proteome</keyword>
<name>A0A1I5F6J2_9FIRM</name>
<dbReference type="PANTHER" id="PTHR37299">
    <property type="entry name" value="TRANSCRIPTIONAL REGULATOR-RELATED"/>
    <property type="match status" value="1"/>
</dbReference>
<dbReference type="SUPFAM" id="SSF52172">
    <property type="entry name" value="CheY-like"/>
    <property type="match status" value="1"/>
</dbReference>
<organism evidence="6 7">
    <name type="scientific">Anaerocolumna aminovalerica</name>
    <dbReference type="NCBI Taxonomy" id="1527"/>
    <lineage>
        <taxon>Bacteria</taxon>
        <taxon>Bacillati</taxon>
        <taxon>Bacillota</taxon>
        <taxon>Clostridia</taxon>
        <taxon>Lachnospirales</taxon>
        <taxon>Lachnospiraceae</taxon>
        <taxon>Anaerocolumna</taxon>
    </lineage>
</organism>
<dbReference type="InterPro" id="IPR001789">
    <property type="entry name" value="Sig_transdc_resp-reg_receiver"/>
</dbReference>
<evidence type="ECO:0000256" key="3">
    <source>
        <dbReference type="PROSITE-ProRule" id="PRU00169"/>
    </source>
</evidence>
<dbReference type="InterPro" id="IPR046947">
    <property type="entry name" value="LytR-like"/>
</dbReference>
<feature type="domain" description="Response regulatory" evidence="4">
    <location>
        <begin position="2"/>
        <end position="118"/>
    </location>
</feature>
<evidence type="ECO:0000313" key="7">
    <source>
        <dbReference type="Proteomes" id="UP000198806"/>
    </source>
</evidence>
<comment type="function">
    <text evidence="2">May play the central regulatory role in sporulation. It may be an element of the effector pathway responsible for the activation of sporulation genes in response to nutritional stress. Spo0A may act in concert with spo0H (a sigma factor) to control the expression of some genes that are critical to the sporulation process.</text>
</comment>
<accession>A0A1I5F6J2</accession>
<dbReference type="PROSITE" id="PS50930">
    <property type="entry name" value="HTH_LYTTR"/>
    <property type="match status" value="1"/>
</dbReference>
<dbReference type="Proteomes" id="UP000198806">
    <property type="component" value="Unassembled WGS sequence"/>
</dbReference>
<evidence type="ECO:0000256" key="2">
    <source>
        <dbReference type="ARBA" id="ARBA00024867"/>
    </source>
</evidence>
<feature type="modified residue" description="4-aspartylphosphate" evidence="3">
    <location>
        <position position="55"/>
    </location>
</feature>
<sequence>MITAICDDEGIYRTHVKRLCQDYFIERNISSEIIEFSSGEEFLSSVEEINIVLLDIEMNGINGITVKEQLEKLNRDIRIVYITSHIQFMENAFGKNVYSFLTKPVMKDKFNKVMDLIMRDMEEDFIVKIDNKDNPYINCKTIIYIKAQDKYTTVKTREGEYLVRRSMNDWENILANRFFYRIHKSYIINLAYVKRIDSLVLMDNGEKVTISKKYIHSFKESYYNYIKRKVR</sequence>
<dbReference type="Pfam" id="PF04397">
    <property type="entry name" value="LytTR"/>
    <property type="match status" value="1"/>
</dbReference>
<keyword evidence="3" id="KW-0597">Phosphoprotein</keyword>
<dbReference type="EMBL" id="FOWD01000012">
    <property type="protein sequence ID" value="SFO18951.1"/>
    <property type="molecule type" value="Genomic_DNA"/>
</dbReference>
<dbReference type="SMART" id="SM00850">
    <property type="entry name" value="LytTR"/>
    <property type="match status" value="1"/>
</dbReference>
<dbReference type="Gene3D" id="3.40.50.2300">
    <property type="match status" value="1"/>
</dbReference>
<evidence type="ECO:0000259" key="4">
    <source>
        <dbReference type="PROSITE" id="PS50110"/>
    </source>
</evidence>
<keyword evidence="6" id="KW-0238">DNA-binding</keyword>
<evidence type="ECO:0000259" key="5">
    <source>
        <dbReference type="PROSITE" id="PS50930"/>
    </source>
</evidence>
<dbReference type="STRING" id="1527.SAMN04489757_11247"/>
<gene>
    <name evidence="6" type="ORF">SAMN04489757_11247</name>
</gene>
<dbReference type="Gene3D" id="2.40.50.1020">
    <property type="entry name" value="LytTr DNA-binding domain"/>
    <property type="match status" value="1"/>
</dbReference>
<dbReference type="PANTHER" id="PTHR37299:SF1">
    <property type="entry name" value="STAGE 0 SPORULATION PROTEIN A HOMOLOG"/>
    <property type="match status" value="1"/>
</dbReference>